<evidence type="ECO:0000256" key="1">
    <source>
        <dbReference type="SAM" id="MobiDB-lite"/>
    </source>
</evidence>
<keyword evidence="4" id="KW-1185">Reference proteome</keyword>
<feature type="signal peptide" evidence="2">
    <location>
        <begin position="1"/>
        <end position="25"/>
    </location>
</feature>
<feature type="region of interest" description="Disordered" evidence="1">
    <location>
        <begin position="340"/>
        <end position="362"/>
    </location>
</feature>
<proteinExistence type="predicted"/>
<accession>F9WW01</accession>
<feature type="chain" id="PRO_5003391060" evidence="2">
    <location>
        <begin position="26"/>
        <end position="362"/>
    </location>
</feature>
<dbReference type="EMBL" id="CAEX01008227">
    <property type="protein sequence ID" value="CCD21766.1"/>
    <property type="molecule type" value="Genomic_DNA"/>
</dbReference>
<feature type="non-terminal residue" evidence="3">
    <location>
        <position position="362"/>
    </location>
</feature>
<organism evidence="3 4">
    <name type="scientific">Trypanosoma vivax (strain Y486)</name>
    <dbReference type="NCBI Taxonomy" id="1055687"/>
    <lineage>
        <taxon>Eukaryota</taxon>
        <taxon>Discoba</taxon>
        <taxon>Euglenozoa</taxon>
        <taxon>Kinetoplastea</taxon>
        <taxon>Metakinetoplastina</taxon>
        <taxon>Trypanosomatida</taxon>
        <taxon>Trypanosomatidae</taxon>
        <taxon>Trypanosoma</taxon>
        <taxon>Duttonella</taxon>
    </lineage>
</organism>
<dbReference type="AlphaFoldDB" id="F9WW01"/>
<evidence type="ECO:0000313" key="4">
    <source>
        <dbReference type="Proteomes" id="UP000009027"/>
    </source>
</evidence>
<dbReference type="SUPFAM" id="SSF58087">
    <property type="entry name" value="Variant surface glycoprotein (N-terminal domain)"/>
    <property type="match status" value="1"/>
</dbReference>
<gene>
    <name evidence="3" type="ORF">TvY486_0005010</name>
</gene>
<evidence type="ECO:0000313" key="3">
    <source>
        <dbReference type="EMBL" id="CCD21766.1"/>
    </source>
</evidence>
<name>F9WW01_TRYVY</name>
<feature type="compositionally biased region" description="Polar residues" evidence="1">
    <location>
        <begin position="349"/>
        <end position="362"/>
    </location>
</feature>
<keyword evidence="2" id="KW-0732">Signal</keyword>
<dbReference type="Proteomes" id="UP000009027">
    <property type="component" value="Unassembled WGS sequence"/>
</dbReference>
<reference evidence="3 4" key="1">
    <citation type="journal article" date="2012" name="Proc. Natl. Acad. Sci. U.S.A.">
        <title>Antigenic diversity is generated by distinct evolutionary mechanisms in African trypanosome species.</title>
        <authorList>
            <person name="Jackson A.P."/>
            <person name="Berry A."/>
            <person name="Aslett M."/>
            <person name="Allison H.C."/>
            <person name="Burton P."/>
            <person name="Vavrova-Anderson J."/>
            <person name="Brown R."/>
            <person name="Browne H."/>
            <person name="Corton N."/>
            <person name="Hauser H."/>
            <person name="Gamble J."/>
            <person name="Gilderthorp R."/>
            <person name="Marcello L."/>
            <person name="McQuillan J."/>
            <person name="Otto T.D."/>
            <person name="Quail M.A."/>
            <person name="Sanders M.J."/>
            <person name="van Tonder A."/>
            <person name="Ginger M.L."/>
            <person name="Field M.C."/>
            <person name="Barry J.D."/>
            <person name="Hertz-Fowler C."/>
            <person name="Berriman M."/>
        </authorList>
    </citation>
    <scope>NUCLEOTIDE SEQUENCE</scope>
    <source>
        <strain evidence="3 4">Y486</strain>
    </source>
</reference>
<sequence length="362" mass="37576">MKACTAKGWAVWLFLVVLAVGRAGAEDNKNIVADTLEPVCDLSAALKFVAAKAKEARSCIPDDTAGEEGTDTVLFAKAFGAAWRWGADNTNDTVRAILLETRIFAQRAERAQRIAAMSEHLAAMATEKADRIDEFVRMLANYKASSGNGYCLGDGSGTAVDTNNADPDDTGTRIGTGSGGKAASLKGCSGTGTTAMDYAKEKWESKGHAKALTEALAAFNSQWTTSNGTAVSAGSGGGACPLAKEGASGGAGYTADKITFAGMFTAKTSTGLALLFKGSEKTGLADVQALIARLTQLTTLADTELQKRKFLCVPSTGTTKHTTDTTALAKAAAAIYDELQAREPAANARRNTPKAQGTGEQH</sequence>
<protein>
    <submittedName>
        <fullName evidence="3">Uncharacterized protein</fullName>
    </submittedName>
</protein>
<dbReference type="VEuPathDB" id="TriTrypDB:TvY486_0005010"/>
<evidence type="ECO:0000256" key="2">
    <source>
        <dbReference type="SAM" id="SignalP"/>
    </source>
</evidence>